<keyword evidence="3" id="KW-1185">Reference proteome</keyword>
<protein>
    <submittedName>
        <fullName evidence="2">Uncharacterized protein</fullName>
    </submittedName>
</protein>
<gene>
    <name evidence="2" type="ORF">BJ085DRAFT_38516</name>
</gene>
<dbReference type="SUPFAM" id="SSF82199">
    <property type="entry name" value="SET domain"/>
    <property type="match status" value="2"/>
</dbReference>
<name>A0A4Q0A0K9_9FUNG</name>
<dbReference type="GO" id="GO:0016279">
    <property type="term" value="F:protein-lysine N-methyltransferase activity"/>
    <property type="evidence" value="ECO:0007669"/>
    <property type="project" value="TreeGrafter"/>
</dbReference>
<dbReference type="EMBL" id="ML002312">
    <property type="protein sequence ID" value="RKP38961.1"/>
    <property type="molecule type" value="Genomic_DNA"/>
</dbReference>
<evidence type="ECO:0000256" key="1">
    <source>
        <dbReference type="SAM" id="MobiDB-lite"/>
    </source>
</evidence>
<dbReference type="OrthoDB" id="441812at2759"/>
<feature type="compositionally biased region" description="Polar residues" evidence="1">
    <location>
        <begin position="459"/>
        <end position="468"/>
    </location>
</feature>
<dbReference type="InterPro" id="IPR046341">
    <property type="entry name" value="SET_dom_sf"/>
</dbReference>
<accession>A0A4Q0A0K9</accession>
<dbReference type="CDD" id="cd10527">
    <property type="entry name" value="SET_LSMT"/>
    <property type="match status" value="1"/>
</dbReference>
<dbReference type="PANTHER" id="PTHR13271:SF34">
    <property type="entry name" value="N-LYSINE METHYLTRANSFERASE SETD6"/>
    <property type="match status" value="1"/>
</dbReference>
<proteinExistence type="predicted"/>
<evidence type="ECO:0000313" key="3">
    <source>
        <dbReference type="Proteomes" id="UP000268162"/>
    </source>
</evidence>
<evidence type="ECO:0000313" key="2">
    <source>
        <dbReference type="EMBL" id="RKP38961.1"/>
    </source>
</evidence>
<organism evidence="2 3">
    <name type="scientific">Dimargaris cristalligena</name>
    <dbReference type="NCBI Taxonomy" id="215637"/>
    <lineage>
        <taxon>Eukaryota</taxon>
        <taxon>Fungi</taxon>
        <taxon>Fungi incertae sedis</taxon>
        <taxon>Zoopagomycota</taxon>
        <taxon>Kickxellomycotina</taxon>
        <taxon>Dimargaritomycetes</taxon>
        <taxon>Dimargaritales</taxon>
        <taxon>Dimargaritaceae</taxon>
        <taxon>Dimargaris</taxon>
    </lineage>
</organism>
<feature type="compositionally biased region" description="Acidic residues" evidence="1">
    <location>
        <begin position="261"/>
        <end position="286"/>
    </location>
</feature>
<feature type="region of interest" description="Disordered" evidence="1">
    <location>
        <begin position="256"/>
        <end position="300"/>
    </location>
</feature>
<dbReference type="InterPro" id="IPR050600">
    <property type="entry name" value="SETD3_SETD6_MTase"/>
</dbReference>
<feature type="region of interest" description="Disordered" evidence="1">
    <location>
        <begin position="459"/>
        <end position="487"/>
    </location>
</feature>
<dbReference type="STRING" id="215637.A0A4Q0A0K9"/>
<reference evidence="3" key="1">
    <citation type="journal article" date="2018" name="Nat. Microbiol.">
        <title>Leveraging single-cell genomics to expand the fungal tree of life.</title>
        <authorList>
            <person name="Ahrendt S.R."/>
            <person name="Quandt C.A."/>
            <person name="Ciobanu D."/>
            <person name="Clum A."/>
            <person name="Salamov A."/>
            <person name="Andreopoulos B."/>
            <person name="Cheng J.F."/>
            <person name="Woyke T."/>
            <person name="Pelin A."/>
            <person name="Henrissat B."/>
            <person name="Reynolds N.K."/>
            <person name="Benny G.L."/>
            <person name="Smith M.E."/>
            <person name="James T.Y."/>
            <person name="Grigoriev I.V."/>
        </authorList>
    </citation>
    <scope>NUCLEOTIDE SEQUENCE [LARGE SCALE GENOMIC DNA]</scope>
    <source>
        <strain evidence="3">RSA 468</strain>
    </source>
</reference>
<dbReference type="Gene3D" id="3.90.1410.10">
    <property type="entry name" value="set domain protein methyltransferase, domain 1"/>
    <property type="match status" value="1"/>
</dbReference>
<dbReference type="PANTHER" id="PTHR13271">
    <property type="entry name" value="UNCHARACTERIZED PUTATIVE METHYLTRANSFERASE"/>
    <property type="match status" value="1"/>
</dbReference>
<dbReference type="Proteomes" id="UP000268162">
    <property type="component" value="Unassembled WGS sequence"/>
</dbReference>
<sequence>MSQSFETLLAWFEANGIWWDTKAIDIVQVSEEDGSVQSANQLLHNDPSSASNQPSPIPDQLVSPGMGIVARKDLELDDVVVRIPKSAVLSAKSGGIANILEDEELGGGIALTLSTIFEMARGIDSPWYGYLQSLPTVTYIPILWSDEEKEWLAGTDLAKDMASDQTELDKDYRELVAPVLGKYPDIFAPAAAYTFERFLQVTSVVTSRAFQVDNYHGDALVPFADIFNHRTGGEHVHIEAQGEVCDACGEHNGCEHTMDQSEGEDAEGTGEEDEGGPEEEAPELEGADGGSDAESFESEDEDAMDMCVFRPVSRGNEVFNTYGEHGASYILHRYGFAEADNPFDCVTLELEVVARVLAQPAHAVLTHGRGGTAAQVYLKLHSVFRLSEPVTAHVERSRAERDSTLNYFPVTYNGSVDNRLLLVLTLLLHTDEQFNMLTTDPKMAKRYFVALRGRLDQLDSGTSAPSTRARTEQRKSSKLSRGRRGGLVGSRVEDHVVQQASEIAKRHPEVLQRVFSVVLELLGQRMAQYPVDPILTAAAELSTWNTNTD</sequence>
<dbReference type="GO" id="GO:0005634">
    <property type="term" value="C:nucleus"/>
    <property type="evidence" value="ECO:0007669"/>
    <property type="project" value="TreeGrafter"/>
</dbReference>
<dbReference type="AlphaFoldDB" id="A0A4Q0A0K9"/>